<keyword evidence="2" id="KW-1133">Transmembrane helix</keyword>
<dbReference type="OrthoDB" id="392392at2759"/>
<keyword evidence="4" id="KW-1185">Reference proteome</keyword>
<organism evidence="3 4">
    <name type="scientific">Plasmodium inui San Antonio 1</name>
    <dbReference type="NCBI Taxonomy" id="1237626"/>
    <lineage>
        <taxon>Eukaryota</taxon>
        <taxon>Sar</taxon>
        <taxon>Alveolata</taxon>
        <taxon>Apicomplexa</taxon>
        <taxon>Aconoidasida</taxon>
        <taxon>Haemosporida</taxon>
        <taxon>Plasmodiidae</taxon>
        <taxon>Plasmodium</taxon>
        <taxon>Plasmodium (Plasmodium)</taxon>
    </lineage>
</organism>
<dbReference type="GeneID" id="20036659"/>
<accession>W7A9K5</accession>
<gene>
    <name evidence="3" type="ORF">C922_01385</name>
</gene>
<proteinExistence type="predicted"/>
<feature type="transmembrane region" description="Helical" evidence="2">
    <location>
        <begin position="452"/>
        <end position="470"/>
    </location>
</feature>
<evidence type="ECO:0000313" key="3">
    <source>
        <dbReference type="EMBL" id="EUD68365.1"/>
    </source>
</evidence>
<dbReference type="Proteomes" id="UP000030640">
    <property type="component" value="Unassembled WGS sequence"/>
</dbReference>
<keyword evidence="2" id="KW-0812">Transmembrane</keyword>
<evidence type="ECO:0000256" key="1">
    <source>
        <dbReference type="SAM" id="MobiDB-lite"/>
    </source>
</evidence>
<keyword evidence="2" id="KW-0472">Membrane</keyword>
<evidence type="ECO:0000256" key="2">
    <source>
        <dbReference type="SAM" id="Phobius"/>
    </source>
</evidence>
<feature type="region of interest" description="Disordered" evidence="1">
    <location>
        <begin position="98"/>
        <end position="118"/>
    </location>
</feature>
<dbReference type="VEuPathDB" id="PlasmoDB:C922_01385"/>
<name>W7A9K5_9APIC</name>
<dbReference type="Pfam" id="PF10199">
    <property type="entry name" value="Adaptin_binding"/>
    <property type="match status" value="1"/>
</dbReference>
<protein>
    <submittedName>
        <fullName evidence="3">Uncharacterized protein</fullName>
    </submittedName>
</protein>
<feature type="region of interest" description="Disordered" evidence="1">
    <location>
        <begin position="294"/>
        <end position="348"/>
    </location>
</feature>
<feature type="transmembrane region" description="Helical" evidence="2">
    <location>
        <begin position="482"/>
        <end position="500"/>
    </location>
</feature>
<sequence>MVNQTPHIVILSYDEKKINKFVSYLMSIFEPLESYEKADTYKLTFDRNDFHSDNGSFFAFKEVAKVAIVNKYYSAEVTISSCVVQSGEHAIRVKENLPNLPDLEGDDEAEPQSQNQTNELDAKDILCESFIFLFNNFSKEEKNLVNVNPFRNYDEDCVEYVKDPETQQMIRNANFDFSNMYKDVGVKIAIFPSSLEKDNKDIVNFFSDYFIECLYINYESKCLEEGDEHGESDSNCPDEGDQNVKEENTQLREFEEQEDEERLIEALHCHMWKGLQIKRDHLIIQHRRDFPMSQTFKGDEASPSGDNLPQSDKTAPNGENPLQSDKAAPGGAAEIDPNGTVANGVKTPEGQKEELFMENFNKIVEKIRIAKMENKNCSSHSARRKKAEEVIFELQQYFCDIDEDLGTMKLSYAINKLIASLGGVLLVAYDVIRIHKSNINYVDHNTYIMDNPYVPFSTFVILSFTYLFLNGFSNSKNVMAKGFTGFLSCFLITYALVFSAHQLYLTSEFTKAESDLLKDSTYLCIFLFFYFCSLCIEAHRNLSRTLSTKESIGGSVKIEV</sequence>
<reference evidence="3 4" key="1">
    <citation type="submission" date="2013-02" db="EMBL/GenBank/DDBJ databases">
        <title>The Genome Sequence of Plasmodium inui San Antonio 1.</title>
        <authorList>
            <consortium name="The Broad Institute Genome Sequencing Platform"/>
            <consortium name="The Broad Institute Genome Sequencing Center for Infectious Disease"/>
            <person name="Neafsey D."/>
            <person name="Cheeseman I."/>
            <person name="Volkman S."/>
            <person name="Adams J."/>
            <person name="Walker B."/>
            <person name="Young S.K."/>
            <person name="Zeng Q."/>
            <person name="Gargeya S."/>
            <person name="Fitzgerald M."/>
            <person name="Haas B."/>
            <person name="Abouelleil A."/>
            <person name="Alvarado L."/>
            <person name="Arachchi H.M."/>
            <person name="Berlin A.M."/>
            <person name="Chapman S.B."/>
            <person name="Dewar J."/>
            <person name="Goldberg J."/>
            <person name="Griggs A."/>
            <person name="Gujja S."/>
            <person name="Hansen M."/>
            <person name="Howarth C."/>
            <person name="Imamovic A."/>
            <person name="Larimer J."/>
            <person name="McCowan C."/>
            <person name="Murphy C."/>
            <person name="Neiman D."/>
            <person name="Pearson M."/>
            <person name="Priest M."/>
            <person name="Roberts A."/>
            <person name="Saif S."/>
            <person name="Shea T."/>
            <person name="Sisk P."/>
            <person name="Sykes S."/>
            <person name="Wortman J."/>
            <person name="Nusbaum C."/>
            <person name="Birren B."/>
        </authorList>
    </citation>
    <scope>NUCLEOTIDE SEQUENCE [LARGE SCALE GENOMIC DNA]</scope>
    <source>
        <strain evidence="3 4">San Antonio 1</strain>
    </source>
</reference>
<dbReference type="EMBL" id="KI965463">
    <property type="protein sequence ID" value="EUD68365.1"/>
    <property type="molecule type" value="Genomic_DNA"/>
</dbReference>
<feature type="compositionally biased region" description="Polar residues" evidence="1">
    <location>
        <begin position="304"/>
        <end position="314"/>
    </location>
</feature>
<evidence type="ECO:0000313" key="4">
    <source>
        <dbReference type="Proteomes" id="UP000030640"/>
    </source>
</evidence>
<dbReference type="AlphaFoldDB" id="W7A9K5"/>
<feature type="transmembrane region" description="Helical" evidence="2">
    <location>
        <begin position="413"/>
        <end position="432"/>
    </location>
</feature>
<dbReference type="RefSeq" id="XP_008815213.1">
    <property type="nucleotide sequence ID" value="XM_008816991.1"/>
</dbReference>
<feature type="transmembrane region" description="Helical" evidence="2">
    <location>
        <begin position="520"/>
        <end position="539"/>
    </location>
</feature>